<dbReference type="PRINTS" id="PR01036">
    <property type="entry name" value="TCRTETB"/>
</dbReference>
<evidence type="ECO:0000256" key="3">
    <source>
        <dbReference type="ARBA" id="ARBA00022475"/>
    </source>
</evidence>
<feature type="transmembrane region" description="Helical" evidence="7">
    <location>
        <begin position="25"/>
        <end position="48"/>
    </location>
</feature>
<dbReference type="InterPro" id="IPR020846">
    <property type="entry name" value="MFS_dom"/>
</dbReference>
<dbReference type="PROSITE" id="PS50850">
    <property type="entry name" value="MFS"/>
    <property type="match status" value="1"/>
</dbReference>
<evidence type="ECO:0000313" key="9">
    <source>
        <dbReference type="EMBL" id="AZS16772.1"/>
    </source>
</evidence>
<dbReference type="GO" id="GO:0005886">
    <property type="term" value="C:plasma membrane"/>
    <property type="evidence" value="ECO:0007669"/>
    <property type="project" value="UniProtKB-SubCell"/>
</dbReference>
<dbReference type="InterPro" id="IPR011701">
    <property type="entry name" value="MFS"/>
</dbReference>
<dbReference type="NCBIfam" id="TIGR00711">
    <property type="entry name" value="efflux_EmrB"/>
    <property type="match status" value="1"/>
</dbReference>
<accession>A0A3Q9IAY9</accession>
<feature type="transmembrane region" description="Helical" evidence="7">
    <location>
        <begin position="375"/>
        <end position="399"/>
    </location>
</feature>
<evidence type="ECO:0000256" key="4">
    <source>
        <dbReference type="ARBA" id="ARBA00022692"/>
    </source>
</evidence>
<evidence type="ECO:0000256" key="1">
    <source>
        <dbReference type="ARBA" id="ARBA00004651"/>
    </source>
</evidence>
<comment type="subcellular location">
    <subcellularLocation>
        <location evidence="1">Cell membrane</location>
        <topology evidence="1">Multi-pass membrane protein</topology>
    </subcellularLocation>
</comment>
<proteinExistence type="predicted"/>
<gene>
    <name evidence="9" type="ORF">EI981_21440</name>
</gene>
<keyword evidence="3" id="KW-1003">Cell membrane</keyword>
<keyword evidence="2" id="KW-0813">Transport</keyword>
<dbReference type="FunFam" id="1.20.1720.10:FF:000004">
    <property type="entry name" value="EmrB/QacA family drug resistance transporter"/>
    <property type="match status" value="1"/>
</dbReference>
<dbReference type="InterPro" id="IPR036259">
    <property type="entry name" value="MFS_trans_sf"/>
</dbReference>
<sequence length="523" mass="56575">MRLLFKFKLLGGCKVIAERKDKTKFILFGLLLGILMSAMDNTIVTTAMGTIVSELGGMDQFVWVTSAYMVAVMAGTPIFGKLSDMYGRKRFFIFGIVTFILGSVLCGIATSIVQLSIFRAIQGIGGGALMPIAFTIIYDIFPIEKRGKMTGLMGAVFGTSSIFGPLLGAFITDHLGWNWVFYINVPIGIIALGLIIVFYHESLTHEKQRIDWGGAFTLVGAVICLMFALELGGEKYAWNSVVIISLFVGFAVLFVAFLLVEVRAKEPVISFSMFKIPLYATSSLLALFYGSVFIIATVYIPIYVQGVYGGTATNSGIILMPMMLGSVFGSMMGGILTSKMSYRSVMMISVVFFLGGIFALSTLTGDSSRTLLTLYSILTGFGVGFSFSVLGMAAVHHFDARQRGAATSTNSFLRSLGMTLGITIFGIVQRNLLANNMAEAFEGMGQSGQSFGDTRDMLSPEKRALIPAPILEKITGALSSSIAHTFLWALIPTALSVIVIILMPKDRIKPRAVKAAEVSEQRV</sequence>
<dbReference type="Proteomes" id="UP000270678">
    <property type="component" value="Chromosome"/>
</dbReference>
<feature type="transmembrane region" description="Helical" evidence="7">
    <location>
        <begin position="152"/>
        <end position="171"/>
    </location>
</feature>
<feature type="transmembrane region" description="Helical" evidence="7">
    <location>
        <begin position="210"/>
        <end position="229"/>
    </location>
</feature>
<dbReference type="AlphaFoldDB" id="A0A3Q9IAY9"/>
<feature type="transmembrane region" description="Helical" evidence="7">
    <location>
        <begin position="241"/>
        <end position="262"/>
    </location>
</feature>
<evidence type="ECO:0000256" key="7">
    <source>
        <dbReference type="SAM" id="Phobius"/>
    </source>
</evidence>
<feature type="transmembrane region" description="Helical" evidence="7">
    <location>
        <begin position="283"/>
        <end position="304"/>
    </location>
</feature>
<keyword evidence="5 7" id="KW-1133">Transmembrane helix</keyword>
<evidence type="ECO:0000259" key="8">
    <source>
        <dbReference type="PROSITE" id="PS50850"/>
    </source>
</evidence>
<dbReference type="PANTHER" id="PTHR23501">
    <property type="entry name" value="MAJOR FACILITATOR SUPERFAMILY"/>
    <property type="match status" value="1"/>
</dbReference>
<feature type="transmembrane region" description="Helical" evidence="7">
    <location>
        <begin position="344"/>
        <end position="363"/>
    </location>
</feature>
<keyword evidence="10" id="KW-1185">Reference proteome</keyword>
<reference evidence="10" key="1">
    <citation type="submission" date="2018-12" db="EMBL/GenBank/DDBJ databases">
        <title>Complete genome sequence of Paenibacillus sp. MBLB1234.</title>
        <authorList>
            <person name="Nam Y.-D."/>
            <person name="Kang J."/>
            <person name="Chung W.-H."/>
            <person name="Park Y.S."/>
        </authorList>
    </citation>
    <scope>NUCLEOTIDE SEQUENCE [LARGE SCALE GENOMIC DNA]</scope>
    <source>
        <strain evidence="10">MBLB1234</strain>
    </source>
</reference>
<organism evidence="9 10">
    <name type="scientific">Paenibacillus lutimineralis</name>
    <dbReference type="NCBI Taxonomy" id="2707005"/>
    <lineage>
        <taxon>Bacteria</taxon>
        <taxon>Bacillati</taxon>
        <taxon>Bacillota</taxon>
        <taxon>Bacilli</taxon>
        <taxon>Bacillales</taxon>
        <taxon>Paenibacillaceae</taxon>
        <taxon>Paenibacillus</taxon>
    </lineage>
</organism>
<evidence type="ECO:0000313" key="10">
    <source>
        <dbReference type="Proteomes" id="UP000270678"/>
    </source>
</evidence>
<feature type="transmembrane region" description="Helical" evidence="7">
    <location>
        <begin position="486"/>
        <end position="504"/>
    </location>
</feature>
<evidence type="ECO:0000256" key="5">
    <source>
        <dbReference type="ARBA" id="ARBA00022989"/>
    </source>
</evidence>
<feature type="transmembrane region" description="Helical" evidence="7">
    <location>
        <begin position="177"/>
        <end position="198"/>
    </location>
</feature>
<dbReference type="InterPro" id="IPR004638">
    <property type="entry name" value="EmrB-like"/>
</dbReference>
<dbReference type="PANTHER" id="PTHR23501:SF170">
    <property type="entry name" value="MULTIDRUG RESISTANCE PROTEIN 3"/>
    <property type="match status" value="1"/>
</dbReference>
<dbReference type="GO" id="GO:0022857">
    <property type="term" value="F:transmembrane transporter activity"/>
    <property type="evidence" value="ECO:0007669"/>
    <property type="project" value="InterPro"/>
</dbReference>
<feature type="transmembrane region" description="Helical" evidence="7">
    <location>
        <begin position="91"/>
        <end position="114"/>
    </location>
</feature>
<dbReference type="Gene3D" id="1.20.1250.20">
    <property type="entry name" value="MFS general substrate transporter like domains"/>
    <property type="match status" value="2"/>
</dbReference>
<protein>
    <submittedName>
        <fullName evidence="9">DHA2 family efflux MFS transporter permease subunit</fullName>
    </submittedName>
</protein>
<keyword evidence="6 7" id="KW-0472">Membrane</keyword>
<feature type="transmembrane region" description="Helical" evidence="7">
    <location>
        <begin position="411"/>
        <end position="428"/>
    </location>
</feature>
<evidence type="ECO:0000256" key="6">
    <source>
        <dbReference type="ARBA" id="ARBA00023136"/>
    </source>
</evidence>
<dbReference type="KEGG" id="plut:EI981_21440"/>
<feature type="domain" description="Major facilitator superfamily (MFS) profile" evidence="8">
    <location>
        <begin position="26"/>
        <end position="507"/>
    </location>
</feature>
<dbReference type="Pfam" id="PF07690">
    <property type="entry name" value="MFS_1"/>
    <property type="match status" value="2"/>
</dbReference>
<feature type="transmembrane region" description="Helical" evidence="7">
    <location>
        <begin position="316"/>
        <end position="337"/>
    </location>
</feature>
<dbReference type="EMBL" id="CP034346">
    <property type="protein sequence ID" value="AZS16772.1"/>
    <property type="molecule type" value="Genomic_DNA"/>
</dbReference>
<dbReference type="SUPFAM" id="SSF103473">
    <property type="entry name" value="MFS general substrate transporter"/>
    <property type="match status" value="1"/>
</dbReference>
<dbReference type="CDD" id="cd17502">
    <property type="entry name" value="MFS_Azr1_MDR_like"/>
    <property type="match status" value="1"/>
</dbReference>
<keyword evidence="4 7" id="KW-0812">Transmembrane</keyword>
<evidence type="ECO:0000256" key="2">
    <source>
        <dbReference type="ARBA" id="ARBA00022448"/>
    </source>
</evidence>
<feature type="transmembrane region" description="Helical" evidence="7">
    <location>
        <begin position="120"/>
        <end position="140"/>
    </location>
</feature>
<feature type="transmembrane region" description="Helical" evidence="7">
    <location>
        <begin position="60"/>
        <end position="79"/>
    </location>
</feature>
<name>A0A3Q9IAY9_9BACL</name>
<dbReference type="OrthoDB" id="9816041at2"/>